<protein>
    <recommendedName>
        <fullName evidence="3">DUF7745 domain-containing protein</fullName>
    </recommendedName>
</protein>
<accession>A0ABQ7VYQ8</accession>
<keyword evidence="5" id="KW-1185">Reference proteome</keyword>
<keyword evidence="2" id="KW-1133">Transmembrane helix</keyword>
<dbReference type="PANTHER" id="PTHR46033">
    <property type="entry name" value="PROTEIN MAIN-LIKE 2"/>
    <property type="match status" value="1"/>
</dbReference>
<evidence type="ECO:0000256" key="1">
    <source>
        <dbReference type="SAM" id="MobiDB-lite"/>
    </source>
</evidence>
<dbReference type="InterPro" id="IPR056647">
    <property type="entry name" value="DUF7745"/>
</dbReference>
<dbReference type="Proteomes" id="UP000826656">
    <property type="component" value="Unassembled WGS sequence"/>
</dbReference>
<evidence type="ECO:0000313" key="5">
    <source>
        <dbReference type="Proteomes" id="UP000826656"/>
    </source>
</evidence>
<organism evidence="4 5">
    <name type="scientific">Solanum tuberosum</name>
    <name type="common">Potato</name>
    <dbReference type="NCBI Taxonomy" id="4113"/>
    <lineage>
        <taxon>Eukaryota</taxon>
        <taxon>Viridiplantae</taxon>
        <taxon>Streptophyta</taxon>
        <taxon>Embryophyta</taxon>
        <taxon>Tracheophyta</taxon>
        <taxon>Spermatophyta</taxon>
        <taxon>Magnoliopsida</taxon>
        <taxon>eudicotyledons</taxon>
        <taxon>Gunneridae</taxon>
        <taxon>Pentapetalae</taxon>
        <taxon>asterids</taxon>
        <taxon>lamiids</taxon>
        <taxon>Solanales</taxon>
        <taxon>Solanaceae</taxon>
        <taxon>Solanoideae</taxon>
        <taxon>Solaneae</taxon>
        <taxon>Solanum</taxon>
    </lineage>
</organism>
<keyword evidence="2" id="KW-0812">Transmembrane</keyword>
<dbReference type="InterPro" id="IPR044824">
    <property type="entry name" value="MAIN-like"/>
</dbReference>
<feature type="compositionally biased region" description="Basic and acidic residues" evidence="1">
    <location>
        <begin position="20"/>
        <end position="32"/>
    </location>
</feature>
<dbReference type="Pfam" id="PF24924">
    <property type="entry name" value="DUF7745"/>
    <property type="match status" value="1"/>
</dbReference>
<keyword evidence="2" id="KW-0472">Membrane</keyword>
<dbReference type="EMBL" id="JAIVGD010000005">
    <property type="protein sequence ID" value="KAH0773632.1"/>
    <property type="molecule type" value="Genomic_DNA"/>
</dbReference>
<feature type="transmembrane region" description="Helical" evidence="2">
    <location>
        <begin position="84"/>
        <end position="103"/>
    </location>
</feature>
<sequence>MTPTLEEIASSMGKGFSIRGAEKTHSPKERRCQKVPGPSQDQPNKEGEFKNGWGSLDFLYERYGQKEGFENYHNQLSNQGGVEAWKVSGCFAFMVAFLGLIVFPKRDKHIGIRLTGVVKALTIMESPAILPMILVDMFHALTKCINGEMYFESCNILLQIWFLEHFYHHDRAPRFTLDRSCEEKLLVITSDEIVWNYYSFPAKDVICMSTGISFLVSIWLKGVQPNAPLRVMRQLARLQEVPPNKDMSRFVFETPSGFAFNSKDILKIWYESIISEQSEMVVEQDKGKVVRGYLSWFRDPVTFGDTPEGSSRKRKDQHTIR</sequence>
<evidence type="ECO:0000259" key="3">
    <source>
        <dbReference type="Pfam" id="PF24924"/>
    </source>
</evidence>
<dbReference type="PANTHER" id="PTHR46033:SF16">
    <property type="entry name" value="AMINOTRANSFERASE-LIKE PLANT MOBILE DOMAIN-CONTAINING PROTEIN"/>
    <property type="match status" value="1"/>
</dbReference>
<feature type="region of interest" description="Disordered" evidence="1">
    <location>
        <begin position="1"/>
        <end position="50"/>
    </location>
</feature>
<evidence type="ECO:0000313" key="4">
    <source>
        <dbReference type="EMBL" id="KAH0773632.1"/>
    </source>
</evidence>
<gene>
    <name evidence="4" type="ORF">KY290_010769</name>
</gene>
<evidence type="ECO:0000256" key="2">
    <source>
        <dbReference type="SAM" id="Phobius"/>
    </source>
</evidence>
<comment type="caution">
    <text evidence="4">The sequence shown here is derived from an EMBL/GenBank/DDBJ whole genome shotgun (WGS) entry which is preliminary data.</text>
</comment>
<feature type="domain" description="DUF7745" evidence="3">
    <location>
        <begin position="91"/>
        <end position="299"/>
    </location>
</feature>
<name>A0ABQ7VYQ8_SOLTU</name>
<reference evidence="4 5" key="1">
    <citation type="journal article" date="2021" name="bioRxiv">
        <title>Chromosome-scale and haplotype-resolved genome assembly of a tetraploid potato cultivar.</title>
        <authorList>
            <person name="Sun H."/>
            <person name="Jiao W.-B."/>
            <person name="Krause K."/>
            <person name="Campoy J.A."/>
            <person name="Goel M."/>
            <person name="Folz-Donahue K."/>
            <person name="Kukat C."/>
            <person name="Huettel B."/>
            <person name="Schneeberger K."/>
        </authorList>
    </citation>
    <scope>NUCLEOTIDE SEQUENCE [LARGE SCALE GENOMIC DNA]</scope>
    <source>
        <strain evidence="4">SolTubOtavaFocal</strain>
        <tissue evidence="4">Leaves</tissue>
    </source>
</reference>
<proteinExistence type="predicted"/>